<evidence type="ECO:0000313" key="4">
    <source>
        <dbReference type="EMBL" id="MBB3119383.1"/>
    </source>
</evidence>
<dbReference type="Pfam" id="PF00296">
    <property type="entry name" value="Bac_luciferase"/>
    <property type="match status" value="1"/>
</dbReference>
<dbReference type="EMBL" id="JACHXD010000006">
    <property type="protein sequence ID" value="MBB3119383.1"/>
    <property type="molecule type" value="Genomic_DNA"/>
</dbReference>
<dbReference type="InterPro" id="IPR019949">
    <property type="entry name" value="CmoO-like"/>
</dbReference>
<dbReference type="AlphaFoldDB" id="A0A7W5BA71"/>
<comment type="similarity">
    <text evidence="1">To bacterial alkanal monooxygenase alpha and beta chains.</text>
</comment>
<dbReference type="Gene3D" id="3.20.20.30">
    <property type="entry name" value="Luciferase-like domain"/>
    <property type="match status" value="1"/>
</dbReference>
<protein>
    <recommendedName>
        <fullName evidence="2">Luciferase-like monooxygenase</fullName>
    </recommendedName>
</protein>
<dbReference type="InterPro" id="IPR050766">
    <property type="entry name" value="Bact_Lucif_Oxidored"/>
</dbReference>
<comment type="caution">
    <text evidence="4">The sequence shown here is derived from an EMBL/GenBank/DDBJ whole genome shotgun (WGS) entry which is preliminary data.</text>
</comment>
<dbReference type="GO" id="GO:0005829">
    <property type="term" value="C:cytosol"/>
    <property type="evidence" value="ECO:0007669"/>
    <property type="project" value="TreeGrafter"/>
</dbReference>
<evidence type="ECO:0000256" key="2">
    <source>
        <dbReference type="ARBA" id="ARBA00074555"/>
    </source>
</evidence>
<dbReference type="GO" id="GO:0016705">
    <property type="term" value="F:oxidoreductase activity, acting on paired donors, with incorporation or reduction of molecular oxygen"/>
    <property type="evidence" value="ECO:0007669"/>
    <property type="project" value="InterPro"/>
</dbReference>
<dbReference type="RefSeq" id="WP_183441226.1">
    <property type="nucleotide sequence ID" value="NZ_JACHXD010000006.1"/>
</dbReference>
<dbReference type="SUPFAM" id="SSF51679">
    <property type="entry name" value="Bacterial luciferase-like"/>
    <property type="match status" value="1"/>
</dbReference>
<dbReference type="PANTHER" id="PTHR30137:SF6">
    <property type="entry name" value="LUCIFERASE-LIKE MONOOXYGENASE"/>
    <property type="match status" value="1"/>
</dbReference>
<dbReference type="NCBIfam" id="TIGR03558">
    <property type="entry name" value="oxido_grp_1"/>
    <property type="match status" value="1"/>
</dbReference>
<organism evidence="4 5">
    <name type="scientific">Pseudoduganella violacea</name>
    <dbReference type="NCBI Taxonomy" id="1715466"/>
    <lineage>
        <taxon>Bacteria</taxon>
        <taxon>Pseudomonadati</taxon>
        <taxon>Pseudomonadota</taxon>
        <taxon>Betaproteobacteria</taxon>
        <taxon>Burkholderiales</taxon>
        <taxon>Oxalobacteraceae</taxon>
        <taxon>Telluria group</taxon>
        <taxon>Pseudoduganella</taxon>
    </lineage>
</organism>
<dbReference type="Proteomes" id="UP000541535">
    <property type="component" value="Unassembled WGS sequence"/>
</dbReference>
<feature type="domain" description="Luciferase-like" evidence="3">
    <location>
        <begin position="4"/>
        <end position="294"/>
    </location>
</feature>
<evidence type="ECO:0000256" key="1">
    <source>
        <dbReference type="ARBA" id="ARBA00007789"/>
    </source>
</evidence>
<sequence length="330" mass="35581">MTIPFSVLDLSPIAEGSNAATSLRNTLDLAQHAERWGFQRYWLAEHHGMPGIASAATAVVMAHVAGGTSTIRVGAGGVMLPNHSPLVIAEQFGTLAALHPGRIDLGLGRAPGSDQATMRALRRRMDASVDEFPQDVLDLQDYLSDEPRQQIKAVPGQGSNVPLWILGSSTYGAQLAAHFGLPFAFASHFAPQMMMQALALYRANFQPSAQLQKPYVMLGYNVFAADSDEEAQLLSTSMQQAFVNLRSGHPTRLPPPKAGYRQQIGAAESAMLDSVLSCSAVGSPHTVEAQLRAFIASTRPDELMITSQIFEHKARLHSYALTSEIHARLG</sequence>
<evidence type="ECO:0000313" key="5">
    <source>
        <dbReference type="Proteomes" id="UP000541535"/>
    </source>
</evidence>
<reference evidence="4 5" key="1">
    <citation type="submission" date="2020-08" db="EMBL/GenBank/DDBJ databases">
        <title>Genomic Encyclopedia of Type Strains, Phase III (KMG-III): the genomes of soil and plant-associated and newly described type strains.</title>
        <authorList>
            <person name="Whitman W."/>
        </authorList>
    </citation>
    <scope>NUCLEOTIDE SEQUENCE [LARGE SCALE GENOMIC DNA]</scope>
    <source>
        <strain evidence="4 5">CECT 8897</strain>
    </source>
</reference>
<name>A0A7W5BA71_9BURK</name>
<keyword evidence="5" id="KW-1185">Reference proteome</keyword>
<evidence type="ECO:0000259" key="3">
    <source>
        <dbReference type="Pfam" id="PF00296"/>
    </source>
</evidence>
<accession>A0A7W5BA71</accession>
<dbReference type="PANTHER" id="PTHR30137">
    <property type="entry name" value="LUCIFERASE-LIKE MONOOXYGENASE"/>
    <property type="match status" value="1"/>
</dbReference>
<dbReference type="InterPro" id="IPR036661">
    <property type="entry name" value="Luciferase-like_sf"/>
</dbReference>
<dbReference type="InterPro" id="IPR011251">
    <property type="entry name" value="Luciferase-like_dom"/>
</dbReference>
<dbReference type="FunFam" id="3.20.20.30:FF:000002">
    <property type="entry name" value="LLM class flavin-dependent oxidoreductase"/>
    <property type="match status" value="1"/>
</dbReference>
<proteinExistence type="predicted"/>
<gene>
    <name evidence="4" type="ORF">FHS03_002435</name>
</gene>